<evidence type="ECO:0000256" key="2">
    <source>
        <dbReference type="ARBA" id="ARBA00022475"/>
    </source>
</evidence>
<dbReference type="EMBL" id="CP002545">
    <property type="protein sequence ID" value="ADY54287.1"/>
    <property type="molecule type" value="Genomic_DNA"/>
</dbReference>
<comment type="subcellular location">
    <subcellularLocation>
        <location evidence="1">Cell inner membrane</location>
        <topology evidence="1">Multi-pass membrane protein</topology>
    </subcellularLocation>
</comment>
<evidence type="ECO:0000313" key="8">
    <source>
        <dbReference type="EMBL" id="ADY54287.1"/>
    </source>
</evidence>
<protein>
    <submittedName>
        <fullName evidence="8">L-fucose transporter</fullName>
    </submittedName>
</protein>
<feature type="transmembrane region" description="Helical" evidence="6">
    <location>
        <begin position="237"/>
        <end position="258"/>
    </location>
</feature>
<dbReference type="Gene3D" id="1.20.1250.20">
    <property type="entry name" value="MFS general substrate transporter like domains"/>
    <property type="match status" value="2"/>
</dbReference>
<dbReference type="HOGENOM" id="CLU_028452_0_1_10"/>
<feature type="transmembrane region" description="Helical" evidence="6">
    <location>
        <begin position="80"/>
        <end position="100"/>
    </location>
</feature>
<evidence type="ECO:0000259" key="7">
    <source>
        <dbReference type="PROSITE" id="PS50850"/>
    </source>
</evidence>
<feature type="transmembrane region" description="Helical" evidence="6">
    <location>
        <begin position="106"/>
        <end position="133"/>
    </location>
</feature>
<name>F0S6G1_PSESL</name>
<feature type="transmembrane region" description="Helical" evidence="6">
    <location>
        <begin position="387"/>
        <end position="407"/>
    </location>
</feature>
<dbReference type="CDD" id="cd17394">
    <property type="entry name" value="MFS_FucP_like"/>
    <property type="match status" value="1"/>
</dbReference>
<feature type="transmembrane region" description="Helical" evidence="6">
    <location>
        <begin position="303"/>
        <end position="322"/>
    </location>
</feature>
<keyword evidence="9" id="KW-1185">Reference proteome</keyword>
<accession>F0S6G1</accession>
<keyword evidence="2" id="KW-1003">Cell membrane</keyword>
<evidence type="ECO:0000256" key="4">
    <source>
        <dbReference type="ARBA" id="ARBA00022989"/>
    </source>
</evidence>
<dbReference type="KEGG" id="psn:Pedsa_3758"/>
<dbReference type="Pfam" id="PF07690">
    <property type="entry name" value="MFS_1"/>
    <property type="match status" value="1"/>
</dbReference>
<reference evidence="8 9" key="1">
    <citation type="journal article" date="2011" name="Stand. Genomic Sci.">
        <title>Complete genome sequence of the gliding, heparinolytic Pedobacter saltans type strain (113).</title>
        <authorList>
            <person name="Liolios K."/>
            <person name="Sikorski J."/>
            <person name="Lu M."/>
            <person name="Nolan M."/>
            <person name="Lapidus A."/>
            <person name="Lucas S."/>
            <person name="Hammon N."/>
            <person name="Deshpande S."/>
            <person name="Cheng J.F."/>
            <person name="Tapia R."/>
            <person name="Han C."/>
            <person name="Goodwin L."/>
            <person name="Pitluck S."/>
            <person name="Huntemann M."/>
            <person name="Ivanova N."/>
            <person name="Pagani I."/>
            <person name="Mavromatis K."/>
            <person name="Ovchinikova G."/>
            <person name="Pati A."/>
            <person name="Chen A."/>
            <person name="Palaniappan K."/>
            <person name="Land M."/>
            <person name="Hauser L."/>
            <person name="Brambilla E.M."/>
            <person name="Kotsyurbenko O."/>
            <person name="Rohde M."/>
            <person name="Tindall B.J."/>
            <person name="Abt B."/>
            <person name="Goker M."/>
            <person name="Detter J.C."/>
            <person name="Woyke T."/>
            <person name="Bristow J."/>
            <person name="Eisen J.A."/>
            <person name="Markowitz V."/>
            <person name="Hugenholtz P."/>
            <person name="Klenk H.P."/>
            <person name="Kyrpides N.C."/>
        </authorList>
    </citation>
    <scope>NUCLEOTIDE SEQUENCE [LARGE SCALE GENOMIC DNA]</scope>
    <source>
        <strain evidence="9">ATCC 51119 / DSM 12145 / JCM 21818 / LMG 10337 / NBRC 100064 / NCIMB 13643</strain>
    </source>
</reference>
<dbReference type="InterPro" id="IPR050375">
    <property type="entry name" value="MFS_TsgA-like"/>
</dbReference>
<dbReference type="GO" id="GO:0005886">
    <property type="term" value="C:plasma membrane"/>
    <property type="evidence" value="ECO:0007669"/>
    <property type="project" value="UniProtKB-SubCell"/>
</dbReference>
<dbReference type="OrthoDB" id="9786665at2"/>
<dbReference type="InterPro" id="IPR020846">
    <property type="entry name" value="MFS_dom"/>
</dbReference>
<feature type="transmembrane region" description="Helical" evidence="6">
    <location>
        <begin position="361"/>
        <end position="381"/>
    </location>
</feature>
<evidence type="ECO:0000313" key="9">
    <source>
        <dbReference type="Proteomes" id="UP000000310"/>
    </source>
</evidence>
<dbReference type="eggNOG" id="COG0738">
    <property type="taxonomic scope" value="Bacteria"/>
</dbReference>
<dbReference type="Proteomes" id="UP000000310">
    <property type="component" value="Chromosome"/>
</dbReference>
<dbReference type="InterPro" id="IPR011701">
    <property type="entry name" value="MFS"/>
</dbReference>
<organism evidence="8 9">
    <name type="scientific">Pseudopedobacter saltans (strain ATCC 51119 / DSM 12145 / JCM 21818 / CCUG 39354 / LMG 10337 / NBRC 100064 / NCIMB 13643)</name>
    <name type="common">Pedobacter saltans</name>
    <dbReference type="NCBI Taxonomy" id="762903"/>
    <lineage>
        <taxon>Bacteria</taxon>
        <taxon>Pseudomonadati</taxon>
        <taxon>Bacteroidota</taxon>
        <taxon>Sphingobacteriia</taxon>
        <taxon>Sphingobacteriales</taxon>
        <taxon>Sphingobacteriaceae</taxon>
        <taxon>Pseudopedobacter</taxon>
    </lineage>
</organism>
<dbReference type="NCBIfam" id="TIGR00885">
    <property type="entry name" value="fucP"/>
    <property type="match status" value="1"/>
</dbReference>
<evidence type="ECO:0000256" key="5">
    <source>
        <dbReference type="ARBA" id="ARBA00023136"/>
    </source>
</evidence>
<dbReference type="PANTHER" id="PTHR43702:SF3">
    <property type="entry name" value="PROTEIN TSGA"/>
    <property type="match status" value="1"/>
</dbReference>
<dbReference type="STRING" id="762903.Pedsa_3758"/>
<gene>
    <name evidence="8" type="ordered locus">Pedsa_3758</name>
</gene>
<keyword evidence="3 6" id="KW-0812">Transmembrane</keyword>
<reference evidence="9" key="2">
    <citation type="submission" date="2011-02" db="EMBL/GenBank/DDBJ databases">
        <title>The complete genome of Pedobacter saltans DSM 12145.</title>
        <authorList>
            <consortium name="US DOE Joint Genome Institute (JGI-PGF)"/>
            <person name="Lucas S."/>
            <person name="Copeland A."/>
            <person name="Lapidus A."/>
            <person name="Bruce D."/>
            <person name="Goodwin L."/>
            <person name="Pitluck S."/>
            <person name="Kyrpides N."/>
            <person name="Mavromatis K."/>
            <person name="Pagani I."/>
            <person name="Ivanova N."/>
            <person name="Ovchinnikova G."/>
            <person name="Lu M."/>
            <person name="Detter J.C."/>
            <person name="Han C."/>
            <person name="Land M."/>
            <person name="Hauser L."/>
            <person name="Markowitz V."/>
            <person name="Cheng J.-F."/>
            <person name="Hugenholtz P."/>
            <person name="Woyke T."/>
            <person name="Wu D."/>
            <person name="Tindall B."/>
            <person name="Pomrenke H.G."/>
            <person name="Brambilla E."/>
            <person name="Klenk H.-P."/>
            <person name="Eisen J.A."/>
        </authorList>
    </citation>
    <scope>NUCLEOTIDE SEQUENCE [LARGE SCALE GENOMIC DNA]</scope>
    <source>
        <strain evidence="9">ATCC 51119 / DSM 12145 / JCM 21818 / LMG 10337 / NBRC 100064 / NCIMB 13643</strain>
    </source>
</reference>
<evidence type="ECO:0000256" key="3">
    <source>
        <dbReference type="ARBA" id="ARBA00022692"/>
    </source>
</evidence>
<feature type="transmembrane region" description="Helical" evidence="6">
    <location>
        <begin position="183"/>
        <end position="201"/>
    </location>
</feature>
<feature type="transmembrane region" description="Helical" evidence="6">
    <location>
        <begin position="52"/>
        <end position="73"/>
    </location>
</feature>
<evidence type="ECO:0000256" key="1">
    <source>
        <dbReference type="ARBA" id="ARBA00004429"/>
    </source>
</evidence>
<proteinExistence type="predicted"/>
<feature type="transmembrane region" description="Helical" evidence="6">
    <location>
        <begin position="145"/>
        <end position="163"/>
    </location>
</feature>
<sequence length="411" mass="45426">MSQKANFTEKKFLVTFVFVTSLFMLWGVAHSMSDVLNKHFQNVLHVSKSQSGLIQLSVFGAYFVMSIPAGLFMKRFGYKLGVLLGLSLFAGGTFLFVPAANAESFGFFRIALFILGCGMATLETVAHPFVASLGDQRTSDQRMNFAQSFNAVGTIIGPVLGSYFLLRASSHEVTNSLDSVKNLYMYIGVFILLIAISFAFVKIPALIDPHTATDADEPEAVNVDLAPGKKLFQHKHFVWAVVSQFFNVAAQAGTWAYFINYGVEVMGFTDSKAANYMVLFMVFMMIGRFVGTFLMKYIEPNKLLAAFALGSIVSCILVAQGWGWASYIALLMINFFFSIMFPTIFSLGLKNLGKHTQQASSFISMGVVGGAFFPLIMGTIANHDVAHAYYLPIVCYLIIFLFGARFYKVQR</sequence>
<evidence type="ECO:0000256" key="6">
    <source>
        <dbReference type="SAM" id="Phobius"/>
    </source>
</evidence>
<keyword evidence="5 6" id="KW-0472">Membrane</keyword>
<keyword evidence="4 6" id="KW-1133">Transmembrane helix</keyword>
<dbReference type="PANTHER" id="PTHR43702">
    <property type="entry name" value="L-FUCOSE-PROTON SYMPORTER"/>
    <property type="match status" value="1"/>
</dbReference>
<feature type="transmembrane region" description="Helical" evidence="6">
    <location>
        <begin position="273"/>
        <end position="291"/>
    </location>
</feature>
<dbReference type="PROSITE" id="PS50850">
    <property type="entry name" value="MFS"/>
    <property type="match status" value="1"/>
</dbReference>
<dbReference type="AlphaFoldDB" id="F0S6G1"/>
<dbReference type="SUPFAM" id="SSF103473">
    <property type="entry name" value="MFS general substrate transporter"/>
    <property type="match status" value="1"/>
</dbReference>
<dbReference type="GO" id="GO:0015535">
    <property type="term" value="F:fucose:proton symporter activity"/>
    <property type="evidence" value="ECO:0007669"/>
    <property type="project" value="InterPro"/>
</dbReference>
<feature type="domain" description="Major facilitator superfamily (MFS) profile" evidence="7">
    <location>
        <begin position="15"/>
        <end position="411"/>
    </location>
</feature>
<dbReference type="InterPro" id="IPR036259">
    <property type="entry name" value="MFS_trans_sf"/>
</dbReference>
<feature type="transmembrane region" description="Helical" evidence="6">
    <location>
        <begin position="12"/>
        <end position="32"/>
    </location>
</feature>
<feature type="transmembrane region" description="Helical" evidence="6">
    <location>
        <begin position="328"/>
        <end position="349"/>
    </location>
</feature>
<dbReference type="InterPro" id="IPR005275">
    <property type="entry name" value="Lfuc_symporter_FucP"/>
</dbReference>
<dbReference type="RefSeq" id="WP_013634767.1">
    <property type="nucleotide sequence ID" value="NC_015177.1"/>
</dbReference>